<organism evidence="1">
    <name type="scientific">Tanacetum cinerariifolium</name>
    <name type="common">Dalmatian daisy</name>
    <name type="synonym">Chrysanthemum cinerariifolium</name>
    <dbReference type="NCBI Taxonomy" id="118510"/>
    <lineage>
        <taxon>Eukaryota</taxon>
        <taxon>Viridiplantae</taxon>
        <taxon>Streptophyta</taxon>
        <taxon>Embryophyta</taxon>
        <taxon>Tracheophyta</taxon>
        <taxon>Spermatophyta</taxon>
        <taxon>Magnoliopsida</taxon>
        <taxon>eudicotyledons</taxon>
        <taxon>Gunneridae</taxon>
        <taxon>Pentapetalae</taxon>
        <taxon>asterids</taxon>
        <taxon>campanulids</taxon>
        <taxon>Asterales</taxon>
        <taxon>Asteraceae</taxon>
        <taxon>Asteroideae</taxon>
        <taxon>Anthemideae</taxon>
        <taxon>Anthemidinae</taxon>
        <taxon>Tanacetum</taxon>
    </lineage>
</organism>
<dbReference type="AlphaFoldDB" id="A0A699JZX5"/>
<sequence length="236" mass="25328">MDLFAFIQIVNPTKVKVGEWERVKEEAKLLDSTIGRVVSFLPIAPARLKNELEASVKRLFDEGSSADQGDYGASSEAAIYGKSLSALRELLASSLLNVEFGIAVVSTLPMVTSLVSATPEHKSGAPADSITGLNIRTIGASKRFVISSDSSCHSSTHASEAEGDSIIRPAVVPPVITEAVVTFHAVDIPSVPEMGVKVTSPIRKMDYHHLFTEFNVGIARQACLNAEVRMPDRVLP</sequence>
<dbReference type="EMBL" id="BKCJ010465494">
    <property type="protein sequence ID" value="GFA66842.1"/>
    <property type="molecule type" value="Genomic_DNA"/>
</dbReference>
<gene>
    <name evidence="1" type="ORF">Tci_638814</name>
</gene>
<protein>
    <submittedName>
        <fullName evidence="1">Uncharacterized protein</fullName>
    </submittedName>
</protein>
<evidence type="ECO:0000313" key="1">
    <source>
        <dbReference type="EMBL" id="GFA66842.1"/>
    </source>
</evidence>
<reference evidence="1" key="1">
    <citation type="journal article" date="2019" name="Sci. Rep.">
        <title>Draft genome of Tanacetum cinerariifolium, the natural source of mosquito coil.</title>
        <authorList>
            <person name="Yamashiro T."/>
            <person name="Shiraishi A."/>
            <person name="Satake H."/>
            <person name="Nakayama K."/>
        </authorList>
    </citation>
    <scope>NUCLEOTIDE SEQUENCE</scope>
</reference>
<name>A0A699JZX5_TANCI</name>
<proteinExistence type="predicted"/>
<accession>A0A699JZX5</accession>
<comment type="caution">
    <text evidence="1">The sequence shown here is derived from an EMBL/GenBank/DDBJ whole genome shotgun (WGS) entry which is preliminary data.</text>
</comment>